<reference evidence="8" key="1">
    <citation type="submission" date="2018-05" db="EMBL/GenBank/DDBJ databases">
        <authorList>
            <person name="Nie L."/>
        </authorList>
    </citation>
    <scope>NUCLEOTIDE SEQUENCE [LARGE SCALE GENOMIC DNA]</scope>
    <source>
        <strain evidence="8">NL</strain>
    </source>
</reference>
<evidence type="ECO:0000256" key="2">
    <source>
        <dbReference type="ARBA" id="ARBA00022692"/>
    </source>
</evidence>
<dbReference type="PANTHER" id="PTHR21016:SF25">
    <property type="entry name" value="TM2 DOMAIN-CONTAINING PROTEIN DDB_G0277895-RELATED"/>
    <property type="match status" value="1"/>
</dbReference>
<evidence type="ECO:0000256" key="5">
    <source>
        <dbReference type="SAM" id="Phobius"/>
    </source>
</evidence>
<feature type="transmembrane region" description="Helical" evidence="5">
    <location>
        <begin position="44"/>
        <end position="73"/>
    </location>
</feature>
<proteinExistence type="predicted"/>
<keyword evidence="3 5" id="KW-1133">Transmembrane helix</keyword>
<dbReference type="AlphaFoldDB" id="A0A328BKK2"/>
<dbReference type="GO" id="GO:0016020">
    <property type="term" value="C:membrane"/>
    <property type="evidence" value="ECO:0007669"/>
    <property type="project" value="UniProtKB-SubCell"/>
</dbReference>
<dbReference type="Proteomes" id="UP000248553">
    <property type="component" value="Unassembled WGS sequence"/>
</dbReference>
<keyword evidence="4 5" id="KW-0472">Membrane</keyword>
<evidence type="ECO:0000256" key="4">
    <source>
        <dbReference type="ARBA" id="ARBA00023136"/>
    </source>
</evidence>
<dbReference type="OrthoDB" id="9816361at2"/>
<dbReference type="InterPro" id="IPR050932">
    <property type="entry name" value="TM2D1-3-like"/>
</dbReference>
<comment type="subcellular location">
    <subcellularLocation>
        <location evidence="1">Membrane</location>
        <topology evidence="1">Multi-pass membrane protein</topology>
    </subcellularLocation>
</comment>
<organism evidence="7 8">
    <name type="scientific">Hymenobacter edaphi</name>
    <dbReference type="NCBI Taxonomy" id="2211146"/>
    <lineage>
        <taxon>Bacteria</taxon>
        <taxon>Pseudomonadati</taxon>
        <taxon>Bacteroidota</taxon>
        <taxon>Cytophagia</taxon>
        <taxon>Cytophagales</taxon>
        <taxon>Hymenobacteraceae</taxon>
        <taxon>Hymenobacter</taxon>
    </lineage>
</organism>
<comment type="caution">
    <text evidence="7">The sequence shown here is derived from an EMBL/GenBank/DDBJ whole genome shotgun (WGS) entry which is preliminary data.</text>
</comment>
<accession>A0A328BKK2</accession>
<evidence type="ECO:0000256" key="3">
    <source>
        <dbReference type="ARBA" id="ARBA00022989"/>
    </source>
</evidence>
<protein>
    <recommendedName>
        <fullName evidence="6">TM2 domain-containing protein</fullName>
    </recommendedName>
</protein>
<dbReference type="PANTHER" id="PTHR21016">
    <property type="entry name" value="BETA-AMYLOID BINDING PROTEIN-RELATED"/>
    <property type="match status" value="1"/>
</dbReference>
<evidence type="ECO:0000259" key="6">
    <source>
        <dbReference type="Pfam" id="PF05154"/>
    </source>
</evidence>
<dbReference type="InterPro" id="IPR007829">
    <property type="entry name" value="TM2"/>
</dbReference>
<name>A0A328BKK2_9BACT</name>
<feature type="transmembrane region" description="Helical" evidence="5">
    <location>
        <begin position="21"/>
        <end position="38"/>
    </location>
</feature>
<gene>
    <name evidence="7" type="ORF">DLM85_12615</name>
</gene>
<evidence type="ECO:0000313" key="7">
    <source>
        <dbReference type="EMBL" id="RAK67159.1"/>
    </source>
</evidence>
<dbReference type="Pfam" id="PF05154">
    <property type="entry name" value="TM2"/>
    <property type="match status" value="1"/>
</dbReference>
<keyword evidence="2 5" id="KW-0812">Transmembrane</keyword>
<evidence type="ECO:0000256" key="1">
    <source>
        <dbReference type="ARBA" id="ARBA00004141"/>
    </source>
</evidence>
<sequence>MKQAQRHTAAPAAEGKSQLTALLLELFLGFLGVHRFYLGYTGRGILYIALLLTSWLIIPFFVLAVLTTIDLVLIITGDLKPKNGEYAKTFEDMGKNKKDKE</sequence>
<dbReference type="EMBL" id="QHKM01000003">
    <property type="protein sequence ID" value="RAK67159.1"/>
    <property type="molecule type" value="Genomic_DNA"/>
</dbReference>
<keyword evidence="8" id="KW-1185">Reference proteome</keyword>
<evidence type="ECO:0000313" key="8">
    <source>
        <dbReference type="Proteomes" id="UP000248553"/>
    </source>
</evidence>
<feature type="domain" description="TM2" evidence="6">
    <location>
        <begin position="15"/>
        <end position="60"/>
    </location>
</feature>